<reference evidence="7 8" key="1">
    <citation type="submission" date="2017-12" db="EMBL/GenBank/DDBJ databases">
        <title>Phylogenetic diversity of female urinary microbiome.</title>
        <authorList>
            <person name="Thomas-White K."/>
            <person name="Wolfe A.J."/>
        </authorList>
    </citation>
    <scope>NUCLEOTIDE SEQUENCE [LARGE SCALE GENOMIC DNA]</scope>
    <source>
        <strain evidence="7 8">UMB0426</strain>
    </source>
</reference>
<feature type="compositionally biased region" description="Low complexity" evidence="3">
    <location>
        <begin position="831"/>
        <end position="845"/>
    </location>
</feature>
<dbReference type="SMART" id="SM00490">
    <property type="entry name" value="HELICc"/>
    <property type="match status" value="1"/>
</dbReference>
<evidence type="ECO:0000259" key="4">
    <source>
        <dbReference type="PROSITE" id="PS50966"/>
    </source>
</evidence>
<feature type="domain" description="SWIM-type" evidence="4">
    <location>
        <begin position="59"/>
        <end position="119"/>
    </location>
</feature>
<dbReference type="Gene3D" id="3.40.50.10810">
    <property type="entry name" value="Tandem AAA-ATPase domain"/>
    <property type="match status" value="1"/>
</dbReference>
<dbReference type="Pfam" id="PF00176">
    <property type="entry name" value="SNF2-rel_dom"/>
    <property type="match status" value="1"/>
</dbReference>
<sequence length="1277" mass="138287">MRTPRLLLPAVAYRDLTSRFDSGALNRGIAYAQEQRLAAVSWFADDSVIEAEVVGTDSYSVHVELAGASAPRELDLLDLPMPARSRAEELRWFTPTACMCTCPVGRDCKHAAALLRWTTSLASVQKFGGVGHLSPLASADLSFVADCVEKSTGHIDELDVPIRQLAPIPQDRRTTPACENPVGWPTGLSGPQQAAAGDSTSGAWGGEPVLAEDGGEVDPDLLFTDLPTEDPAHKPEPAWRQALRFLQAPEAPARGGLAIAFELQRRISWFEQRAGAGTSVSAEDALDPNVQLVIRPMRRGQRDVWIKGGLTWRSLMSGGDPGLDPEQATILGQIYRLHLSEGVGRAMREDHIDLADTGSRLMWELLERAQQMGVEFIGLAPIESVQWGDTASAEFSIASAEGTRAHGGLQLTPALSIDGEPVRRPKFLGPYALADIVLPGDSEHAAGDDGSGAAGGSGVRVRIARLDRPAHEGLQRLLLSDGFSVPAEDRQEFFDEGLTVLSQSAAVVSTDSSVELPDSTTPQLTLTASFTGDHVDLSWQWRYRMPNRRLPLNPPAGSGAGGAGGGASGGAGGAGISGAGASGQRNIEAERDILMEVHRQWPDQAREDTLSFDGVEAAQFTAEVLPQLEESPLIEVSVFGTRPDYVHIEGTPNVSAVVNERNDWFDLAMSVHVGDRELPFATVFTALARGQDAVLMPDKSYIKLDHPVFDKLRSLIREATVLQEWSPTKQRIDKHQVGQFKALEDIADTLEGDTQWFERIRALAQVDELPTAPLPAGLKATLRDYQCEGFQWLSFLYGAGLGGILADDMGLGKTIQTLALIAHARETAAGAAAETPAGTSAPAGTDHSAEADDRAGTSAPFLVVAPSSVVGVWQAEAARFTPELDVRVVSQTSKKRGTPLEEARSGADVIVTSYTLMRRDSEEYTKLPWAGAVFDEAQAVKNRQSKGFAAASKIQAPFRLVITGTPMENALADFWSLLRIAVPGLVGPYRRFNEEFAKPIESGEAPERMLLLRQTVRPFMLRRTKELVAKDLPEKQESIISVELTPAHAKAYNTLLQRERKKVLRLLDDMDVDGNRMTVFRSLTLLRMMALDPAIVEGGSYSSIESSKMQTLLESLGRVIDEGHRVIVFSQFTSFLQRISDELTSRGAAHLYLDGSVPMSERADLVTAFQEGRAPVFLISLKAGGAGLTLTAADYVFIMDPWWNPAAEAQAVDRAHRIGQDKKVMVYRLVAQGTIEEKVVDLQQRKARLFDSLMDGGAGFARGISADDLRELFGGSA</sequence>
<organism evidence="7 8">
    <name type="scientific">Brevibacterium ravenspurgense</name>
    <dbReference type="NCBI Taxonomy" id="479117"/>
    <lineage>
        <taxon>Bacteria</taxon>
        <taxon>Bacillati</taxon>
        <taxon>Actinomycetota</taxon>
        <taxon>Actinomycetes</taxon>
        <taxon>Micrococcales</taxon>
        <taxon>Brevibacteriaceae</taxon>
        <taxon>Brevibacterium</taxon>
    </lineage>
</organism>
<dbReference type="InterPro" id="IPR007527">
    <property type="entry name" value="Znf_SWIM"/>
</dbReference>
<dbReference type="SUPFAM" id="SSF52540">
    <property type="entry name" value="P-loop containing nucleoside triphosphate hydrolases"/>
    <property type="match status" value="2"/>
</dbReference>
<feature type="compositionally biased region" description="Gly residues" evidence="3">
    <location>
        <begin position="558"/>
        <end position="581"/>
    </location>
</feature>
<evidence type="ECO:0000313" key="8">
    <source>
        <dbReference type="Proteomes" id="UP000242755"/>
    </source>
</evidence>
<dbReference type="CDD" id="cd18793">
    <property type="entry name" value="SF2_C_SNF"/>
    <property type="match status" value="1"/>
</dbReference>
<dbReference type="Proteomes" id="UP000242755">
    <property type="component" value="Unassembled WGS sequence"/>
</dbReference>
<evidence type="ECO:0000256" key="1">
    <source>
        <dbReference type="ARBA" id="ARBA00022801"/>
    </source>
</evidence>
<proteinExistence type="predicted"/>
<dbReference type="PROSITE" id="PS51194">
    <property type="entry name" value="HELICASE_CTER"/>
    <property type="match status" value="1"/>
</dbReference>
<keyword evidence="1" id="KW-0378">Hydrolase</keyword>
<feature type="domain" description="Helicase ATP-binding" evidence="5">
    <location>
        <begin position="794"/>
        <end position="984"/>
    </location>
</feature>
<dbReference type="Gene3D" id="3.40.50.300">
    <property type="entry name" value="P-loop containing nucleotide triphosphate hydrolases"/>
    <property type="match status" value="1"/>
</dbReference>
<dbReference type="PROSITE" id="PS50966">
    <property type="entry name" value="ZF_SWIM"/>
    <property type="match status" value="1"/>
</dbReference>
<dbReference type="PROSITE" id="PS51192">
    <property type="entry name" value="HELICASE_ATP_BIND_1"/>
    <property type="match status" value="1"/>
</dbReference>
<evidence type="ECO:0000259" key="6">
    <source>
        <dbReference type="PROSITE" id="PS51194"/>
    </source>
</evidence>
<gene>
    <name evidence="7" type="ORF">CYJ40_07275</name>
</gene>
<feature type="region of interest" description="Disordered" evidence="3">
    <location>
        <begin position="831"/>
        <end position="853"/>
    </location>
</feature>
<evidence type="ECO:0000256" key="2">
    <source>
        <dbReference type="PROSITE-ProRule" id="PRU00325"/>
    </source>
</evidence>
<dbReference type="SMART" id="SM00487">
    <property type="entry name" value="DEXDc"/>
    <property type="match status" value="1"/>
</dbReference>
<feature type="region of interest" description="Disordered" evidence="3">
    <location>
        <begin position="186"/>
        <end position="211"/>
    </location>
</feature>
<dbReference type="GO" id="GO:0005524">
    <property type="term" value="F:ATP binding"/>
    <property type="evidence" value="ECO:0007669"/>
    <property type="project" value="InterPro"/>
</dbReference>
<dbReference type="InterPro" id="IPR027417">
    <property type="entry name" value="P-loop_NTPase"/>
</dbReference>
<dbReference type="GO" id="GO:0016787">
    <property type="term" value="F:hydrolase activity"/>
    <property type="evidence" value="ECO:0007669"/>
    <property type="project" value="UniProtKB-KW"/>
</dbReference>
<dbReference type="InterPro" id="IPR001650">
    <property type="entry name" value="Helicase_C-like"/>
</dbReference>
<feature type="region of interest" description="Disordered" evidence="3">
    <location>
        <begin position="553"/>
        <end position="583"/>
    </location>
</feature>
<evidence type="ECO:0000259" key="5">
    <source>
        <dbReference type="PROSITE" id="PS51192"/>
    </source>
</evidence>
<dbReference type="InterPro" id="IPR014001">
    <property type="entry name" value="Helicase_ATP-bd"/>
</dbReference>
<name>A0A2I1IGE5_9MICO</name>
<comment type="caution">
    <text evidence="7">The sequence shown here is derived from an EMBL/GenBank/DDBJ whole genome shotgun (WGS) entry which is preliminary data.</text>
</comment>
<dbReference type="InterPro" id="IPR038718">
    <property type="entry name" value="SNF2-like_sf"/>
</dbReference>
<dbReference type="EMBL" id="PKGO01000006">
    <property type="protein sequence ID" value="PKY70172.1"/>
    <property type="molecule type" value="Genomic_DNA"/>
</dbReference>
<evidence type="ECO:0000313" key="7">
    <source>
        <dbReference type="EMBL" id="PKY70172.1"/>
    </source>
</evidence>
<dbReference type="InterPro" id="IPR049730">
    <property type="entry name" value="SNF2/RAD54-like_C"/>
</dbReference>
<dbReference type="RefSeq" id="WP_101672571.1">
    <property type="nucleotide sequence ID" value="NZ_PKGO01000006.1"/>
</dbReference>
<dbReference type="PANTHER" id="PTHR10799">
    <property type="entry name" value="SNF2/RAD54 HELICASE FAMILY"/>
    <property type="match status" value="1"/>
</dbReference>
<protein>
    <submittedName>
        <fullName evidence="7">Uncharacterized protein</fullName>
    </submittedName>
</protein>
<dbReference type="Pfam" id="PF00271">
    <property type="entry name" value="Helicase_C"/>
    <property type="match status" value="1"/>
</dbReference>
<dbReference type="InterPro" id="IPR000330">
    <property type="entry name" value="SNF2_N"/>
</dbReference>
<dbReference type="STRING" id="1176165.GCA_001584405_00625"/>
<feature type="domain" description="Helicase C-terminal" evidence="6">
    <location>
        <begin position="1112"/>
        <end position="1258"/>
    </location>
</feature>
<evidence type="ECO:0000256" key="3">
    <source>
        <dbReference type="SAM" id="MobiDB-lite"/>
    </source>
</evidence>
<accession>A0A2I1IGE5</accession>
<dbReference type="AlphaFoldDB" id="A0A2I1IGE5"/>
<keyword evidence="2" id="KW-0479">Metal-binding</keyword>
<dbReference type="GO" id="GO:0008270">
    <property type="term" value="F:zinc ion binding"/>
    <property type="evidence" value="ECO:0007669"/>
    <property type="project" value="UniProtKB-KW"/>
</dbReference>
<keyword evidence="2" id="KW-0863">Zinc-finger</keyword>
<keyword evidence="2" id="KW-0862">Zinc</keyword>